<feature type="domain" description="DUF4214" evidence="2">
    <location>
        <begin position="319"/>
        <end position="368"/>
    </location>
</feature>
<gene>
    <name evidence="3" type="ORF">F9Z43_22725</name>
</gene>
<name>A0A7X3F5X2_9PSED</name>
<dbReference type="InterPro" id="IPR025282">
    <property type="entry name" value="DUF4214"/>
</dbReference>
<feature type="domain" description="DUF4214" evidence="2">
    <location>
        <begin position="272"/>
        <end position="315"/>
    </location>
</feature>
<dbReference type="Pfam" id="PF00353">
    <property type="entry name" value="HemolysinCabind"/>
    <property type="match status" value="1"/>
</dbReference>
<dbReference type="SUPFAM" id="SSF51120">
    <property type="entry name" value="beta-Roll"/>
    <property type="match status" value="1"/>
</dbReference>
<dbReference type="RefSeq" id="WP_060497518.1">
    <property type="nucleotide sequence ID" value="NZ_JACGDB010000004.1"/>
</dbReference>
<dbReference type="InterPro" id="IPR011049">
    <property type="entry name" value="Serralysin-like_metalloprot_C"/>
</dbReference>
<dbReference type="InterPro" id="IPR038255">
    <property type="entry name" value="PBS_linker_sf"/>
</dbReference>
<feature type="domain" description="DUF4214" evidence="2">
    <location>
        <begin position="369"/>
        <end position="423"/>
    </location>
</feature>
<proteinExistence type="predicted"/>
<evidence type="ECO:0000259" key="2">
    <source>
        <dbReference type="Pfam" id="PF13946"/>
    </source>
</evidence>
<dbReference type="AlphaFoldDB" id="A0A7X3F5X2"/>
<dbReference type="EMBL" id="WEIK01000025">
    <property type="protein sequence ID" value="MVF52062.1"/>
    <property type="molecule type" value="Genomic_DNA"/>
</dbReference>
<evidence type="ECO:0000313" key="4">
    <source>
        <dbReference type="Proteomes" id="UP000440965"/>
    </source>
</evidence>
<keyword evidence="1" id="KW-0106">Calcium</keyword>
<feature type="domain" description="DUF4214" evidence="2">
    <location>
        <begin position="424"/>
        <end position="475"/>
    </location>
</feature>
<sequence>MQYDNPVSSDQFNSYLDNTALSDSTVAAISSLLGLDAEGAQVNVASFDGVNLQLPASGNVDVVTGAIAGTPADLVTVDLSEAEAAGATAFILEGNASLNVTLQGQAGVATQAFAALAADIAVAASTDDIGLVLTTGAGNDVITVNGDQNSYIDAGAGNDIITTGNGNNTVIAGAGNNVVKTGTGNDTVVLSGIAHTDVVDTGAGYDVVQLDGSRADYDFATGNNFNVNLTSAAPGVGQTASITNAEFLTFVNGETVETVALAHSQDEAAALRLYEGILGRDADLQGAKDFVGAVNAGVSLTDIANIFLNSNEFAGAVNATDVNELYQALLGRDADADGAAAWAAQLANGSQSLADIAAAIATSQEAIAADQSNGDFVRDLYENVLGREAEEEGLNAWVGQLFNGASRADVAAAIVGSAEAQTKSDSDFIEGLYQSALGRASDADGKADWLALLANGGTHADVALGIVGSDEAVAHIDNVVVLHGQV</sequence>
<dbReference type="Pfam" id="PF13946">
    <property type="entry name" value="DUF4214"/>
    <property type="match status" value="4"/>
</dbReference>
<evidence type="ECO:0000256" key="1">
    <source>
        <dbReference type="ARBA" id="ARBA00022837"/>
    </source>
</evidence>
<evidence type="ECO:0000313" key="3">
    <source>
        <dbReference type="EMBL" id="MVF52062.1"/>
    </source>
</evidence>
<reference evidence="3 4" key="1">
    <citation type="submission" date="2019-10" db="EMBL/GenBank/DDBJ databases">
        <title>XDR Pseudomonas monteilii producing IMP-16 from LCR.</title>
        <authorList>
            <person name="Ballaben A."/>
            <person name="Doi Y."/>
        </authorList>
    </citation>
    <scope>NUCLEOTIDE SEQUENCE [LARGE SCALE GENOMIC DNA]</scope>
    <source>
        <strain evidence="3 4">597/14</strain>
    </source>
</reference>
<dbReference type="Proteomes" id="UP000440965">
    <property type="component" value="Unassembled WGS sequence"/>
</dbReference>
<accession>A0A7X3F5X2</accession>
<protein>
    <submittedName>
        <fullName evidence="3">DUF4214 domain-containing protein</fullName>
    </submittedName>
</protein>
<dbReference type="Gene3D" id="1.10.3130.20">
    <property type="entry name" value="Phycobilisome linker domain"/>
    <property type="match status" value="1"/>
</dbReference>
<dbReference type="InterPro" id="IPR001343">
    <property type="entry name" value="Hemolysn_Ca-bd"/>
</dbReference>
<dbReference type="Gene3D" id="2.150.10.10">
    <property type="entry name" value="Serralysin-like metalloprotease, C-terminal"/>
    <property type="match status" value="1"/>
</dbReference>
<dbReference type="GO" id="GO:0005509">
    <property type="term" value="F:calcium ion binding"/>
    <property type="evidence" value="ECO:0007669"/>
    <property type="project" value="InterPro"/>
</dbReference>
<comment type="caution">
    <text evidence="3">The sequence shown here is derived from an EMBL/GenBank/DDBJ whole genome shotgun (WGS) entry which is preliminary data.</text>
</comment>
<organism evidence="3 4">
    <name type="scientific">Pseudomonas monteilii</name>
    <dbReference type="NCBI Taxonomy" id="76759"/>
    <lineage>
        <taxon>Bacteria</taxon>
        <taxon>Pseudomonadati</taxon>
        <taxon>Pseudomonadota</taxon>
        <taxon>Gammaproteobacteria</taxon>
        <taxon>Pseudomonadales</taxon>
        <taxon>Pseudomonadaceae</taxon>
        <taxon>Pseudomonas</taxon>
    </lineage>
</organism>